<dbReference type="GeneID" id="116306292"/>
<dbReference type="Proteomes" id="UP000515163">
    <property type="component" value="Unplaced"/>
</dbReference>
<dbReference type="InterPro" id="IPR027986">
    <property type="entry name" value="TCAIM"/>
</dbReference>
<protein>
    <submittedName>
        <fullName evidence="4">T-cell activation inhibitor, mitochondrial-like isoform X1</fullName>
    </submittedName>
</protein>
<dbReference type="KEGG" id="aten:116306292"/>
<proteinExistence type="predicted"/>
<name>A0A6P8IYD5_ACTTE</name>
<organism evidence="3 4">
    <name type="scientific">Actinia tenebrosa</name>
    <name type="common">Australian red waratah sea anemone</name>
    <dbReference type="NCBI Taxonomy" id="6105"/>
    <lineage>
        <taxon>Eukaryota</taxon>
        <taxon>Metazoa</taxon>
        <taxon>Cnidaria</taxon>
        <taxon>Anthozoa</taxon>
        <taxon>Hexacorallia</taxon>
        <taxon>Actiniaria</taxon>
        <taxon>Actiniidae</taxon>
        <taxon>Actinia</taxon>
    </lineage>
</organism>
<dbReference type="InParanoid" id="A0A6P8IYD5"/>
<dbReference type="PANTHER" id="PTHR31596">
    <property type="entry name" value="T-CELL ACTIVATION INHIBITOR, MITOCHONDRIAL"/>
    <property type="match status" value="1"/>
</dbReference>
<reference evidence="4" key="1">
    <citation type="submission" date="2025-08" db="UniProtKB">
        <authorList>
            <consortium name="RefSeq"/>
        </authorList>
    </citation>
    <scope>IDENTIFICATION</scope>
    <source>
        <tissue evidence="4">Tentacle</tissue>
    </source>
</reference>
<dbReference type="PANTHER" id="PTHR31596:SF1">
    <property type="entry name" value="T-CELL ACTIVATION INHIBITOR, MITOCHONDRIAL"/>
    <property type="match status" value="1"/>
</dbReference>
<dbReference type="Pfam" id="PF14688">
    <property type="entry name" value="DUF4461"/>
    <property type="match status" value="1"/>
</dbReference>
<dbReference type="InterPro" id="IPR028031">
    <property type="entry name" value="DUF4460"/>
</dbReference>
<evidence type="ECO:0000313" key="4">
    <source>
        <dbReference type="RefSeq" id="XP_031572182.1"/>
    </source>
</evidence>
<dbReference type="InterPro" id="IPR027989">
    <property type="entry name" value="DUF4461"/>
</dbReference>
<dbReference type="GO" id="GO:0005739">
    <property type="term" value="C:mitochondrion"/>
    <property type="evidence" value="ECO:0007669"/>
    <property type="project" value="TreeGrafter"/>
</dbReference>
<keyword evidence="3" id="KW-1185">Reference proteome</keyword>
<dbReference type="AlphaFoldDB" id="A0A6P8IYD5"/>
<accession>A0A6P8IYD5</accession>
<feature type="domain" description="DUF4460" evidence="1">
    <location>
        <begin position="29"/>
        <end position="133"/>
    </location>
</feature>
<dbReference type="Pfam" id="PF14687">
    <property type="entry name" value="DUF4460"/>
    <property type="match status" value="1"/>
</dbReference>
<dbReference type="RefSeq" id="XP_031572182.1">
    <property type="nucleotide sequence ID" value="XM_031716322.1"/>
</dbReference>
<evidence type="ECO:0000313" key="3">
    <source>
        <dbReference type="Proteomes" id="UP000515163"/>
    </source>
</evidence>
<feature type="domain" description="DUF4461" evidence="2">
    <location>
        <begin position="187"/>
        <end position="492"/>
    </location>
</feature>
<gene>
    <name evidence="4" type="primary">LOC116306292</name>
</gene>
<sequence length="492" mass="56543">MLACLRKIPSKSVIRTGPRRGSWLLPRFLSHAESKAALKPFYFAVHPDLFGQFPAERATNEDSLKRLNSYIDNIENKYPVNPTHLTFYLKDCVKQLEQQQIRRNQDPKFKTVRISLFSRDLSFTVQQILKSCGMHEDVVNVQNKSSDRHDVSTPGFGGPADWLQTYRMYGDKRNIHESQFQKKPKITLTSFIYEQIKDAKEKLDSSEKAYEETMRISQQISAELELRDLSLDCGWTCASCQGALKNLLYLCKEKMSDLYTLRGRSVVLTRWTGVDPHGNIMLNVEDVPQYWLALFGTLEDYDVLLHQVPLWEKRLSEPLGNISIVYDKTSPSLGVPEYLNHLHRLVMGLRRFRFGRIGYPLKPATFKGIECNILSPNGPMSLSDNGQFRVPASTPAELLVDFLLQNKQKSLNLQEKLNKNIAEEQEVISTCKQTLGLKSLRKDESVSFQQMMTCCQALIQQPLDELFGTRVIVSKYYQVSDDGQITIPWDWQ</sequence>
<evidence type="ECO:0000259" key="2">
    <source>
        <dbReference type="Pfam" id="PF14688"/>
    </source>
</evidence>
<dbReference type="FunCoup" id="A0A6P8IYD5">
    <property type="interactions" value="946"/>
</dbReference>
<dbReference type="OrthoDB" id="4238at2759"/>
<evidence type="ECO:0000259" key="1">
    <source>
        <dbReference type="Pfam" id="PF14687"/>
    </source>
</evidence>